<dbReference type="AlphaFoldDB" id="A0A553V4Y2"/>
<dbReference type="GO" id="GO:0055086">
    <property type="term" value="P:nucleobase-containing small molecule metabolic process"/>
    <property type="evidence" value="ECO:0007669"/>
    <property type="project" value="UniProtKB-ARBA"/>
</dbReference>
<gene>
    <name evidence="6" type="ORF">FNU79_03275</name>
</gene>
<evidence type="ECO:0000259" key="5">
    <source>
        <dbReference type="PROSITE" id="PS51747"/>
    </source>
</evidence>
<dbReference type="RefSeq" id="WP_143719474.1">
    <property type="nucleotide sequence ID" value="NZ_VKDB01000002.1"/>
</dbReference>
<dbReference type="InterPro" id="IPR050202">
    <property type="entry name" value="Cyt/Deoxycyt_deaminase"/>
</dbReference>
<dbReference type="GO" id="GO:0042802">
    <property type="term" value="F:identical protein binding"/>
    <property type="evidence" value="ECO:0007669"/>
    <property type="project" value="UniProtKB-ARBA"/>
</dbReference>
<dbReference type="GO" id="GO:0004126">
    <property type="term" value="F:cytidine deaminase activity"/>
    <property type="evidence" value="ECO:0007669"/>
    <property type="project" value="TreeGrafter"/>
</dbReference>
<keyword evidence="4" id="KW-0862">Zinc</keyword>
<evidence type="ECO:0000256" key="3">
    <source>
        <dbReference type="ARBA" id="ARBA00022801"/>
    </source>
</evidence>
<keyword evidence="7" id="KW-1185">Reference proteome</keyword>
<dbReference type="PROSITE" id="PS51747">
    <property type="entry name" value="CYT_DCMP_DEAMINASES_2"/>
    <property type="match status" value="1"/>
</dbReference>
<dbReference type="CDD" id="cd01283">
    <property type="entry name" value="cytidine_deaminase"/>
    <property type="match status" value="1"/>
</dbReference>
<proteinExistence type="inferred from homology"/>
<dbReference type="GO" id="GO:0008270">
    <property type="term" value="F:zinc ion binding"/>
    <property type="evidence" value="ECO:0007669"/>
    <property type="project" value="InterPro"/>
</dbReference>
<dbReference type="InterPro" id="IPR016192">
    <property type="entry name" value="APOBEC/CMP_deaminase_Zn-bd"/>
</dbReference>
<evidence type="ECO:0000313" key="6">
    <source>
        <dbReference type="EMBL" id="TSA87516.1"/>
    </source>
</evidence>
<dbReference type="PANTHER" id="PTHR11644:SF2">
    <property type="entry name" value="CYTIDINE DEAMINASE"/>
    <property type="match status" value="1"/>
</dbReference>
<dbReference type="PROSITE" id="PS00903">
    <property type="entry name" value="CYT_DCMP_DEAMINASES_1"/>
    <property type="match status" value="1"/>
</dbReference>
<dbReference type="OrthoDB" id="9799092at2"/>
<feature type="domain" description="CMP/dCMP-type deaminase" evidence="5">
    <location>
        <begin position="8"/>
        <end position="131"/>
    </location>
</feature>
<evidence type="ECO:0000256" key="2">
    <source>
        <dbReference type="ARBA" id="ARBA00022723"/>
    </source>
</evidence>
<dbReference type="GO" id="GO:0072527">
    <property type="term" value="P:pyrimidine-containing compound metabolic process"/>
    <property type="evidence" value="ECO:0007669"/>
    <property type="project" value="UniProtKB-ARBA"/>
</dbReference>
<dbReference type="InterPro" id="IPR016193">
    <property type="entry name" value="Cytidine_deaminase-like"/>
</dbReference>
<dbReference type="SUPFAM" id="SSF53927">
    <property type="entry name" value="Cytidine deaminase-like"/>
    <property type="match status" value="1"/>
</dbReference>
<dbReference type="InterPro" id="IPR002125">
    <property type="entry name" value="CMP_dCMP_dom"/>
</dbReference>
<evidence type="ECO:0000256" key="4">
    <source>
        <dbReference type="ARBA" id="ARBA00022833"/>
    </source>
</evidence>
<dbReference type="Gene3D" id="3.40.140.10">
    <property type="entry name" value="Cytidine Deaminase, domain 2"/>
    <property type="match status" value="1"/>
</dbReference>
<dbReference type="Proteomes" id="UP000316092">
    <property type="component" value="Unassembled WGS sequence"/>
</dbReference>
<evidence type="ECO:0000256" key="1">
    <source>
        <dbReference type="ARBA" id="ARBA00006576"/>
    </source>
</evidence>
<dbReference type="EMBL" id="VKDB01000002">
    <property type="protein sequence ID" value="TSA87516.1"/>
    <property type="molecule type" value="Genomic_DNA"/>
</dbReference>
<evidence type="ECO:0000313" key="7">
    <source>
        <dbReference type="Proteomes" id="UP000316092"/>
    </source>
</evidence>
<name>A0A553V4Y2_9DEIO</name>
<reference evidence="6 7" key="1">
    <citation type="submission" date="2019-07" db="EMBL/GenBank/DDBJ databases">
        <title>Deinococcus detaillus sp. nov., isolated from humus soil in Antarctica.</title>
        <authorList>
            <person name="Zhang K."/>
        </authorList>
    </citation>
    <scope>NUCLEOTIDE SEQUENCE [LARGE SCALE GENOMIC DNA]</scope>
    <source>
        <strain evidence="6 7">H1</strain>
    </source>
</reference>
<sequence>MDSAALSAADQTLIDYAKALIASLPENENHTVVAVARDMNGRLFEGVNLYHFTGGPCAEPVALAVAAAQQAGALELIVAAGNRGRGVLAPCGRCRQILFDYHPGIAVLVPDGQQVRRVGIRELLPYTYDWHAEQGD</sequence>
<dbReference type="Pfam" id="PF00383">
    <property type="entry name" value="dCMP_cyt_deam_1"/>
    <property type="match status" value="1"/>
</dbReference>
<comment type="caution">
    <text evidence="6">The sequence shown here is derived from an EMBL/GenBank/DDBJ whole genome shotgun (WGS) entry which is preliminary data.</text>
</comment>
<dbReference type="PANTHER" id="PTHR11644">
    <property type="entry name" value="CYTIDINE DEAMINASE"/>
    <property type="match status" value="1"/>
</dbReference>
<keyword evidence="3" id="KW-0378">Hydrolase</keyword>
<keyword evidence="2" id="KW-0479">Metal-binding</keyword>
<accession>A0A553V4Y2</accession>
<comment type="similarity">
    <text evidence="1">Belongs to the cytidine and deoxycytidylate deaminase family.</text>
</comment>
<protein>
    <submittedName>
        <fullName evidence="6">Cytidine deaminase</fullName>
    </submittedName>
</protein>
<organism evidence="6 7">
    <name type="scientific">Deinococcus detaillensis</name>
    <dbReference type="NCBI Taxonomy" id="2592048"/>
    <lineage>
        <taxon>Bacteria</taxon>
        <taxon>Thermotogati</taxon>
        <taxon>Deinococcota</taxon>
        <taxon>Deinococci</taxon>
        <taxon>Deinococcales</taxon>
        <taxon>Deinococcaceae</taxon>
        <taxon>Deinococcus</taxon>
    </lineage>
</organism>
<dbReference type="GO" id="GO:0005829">
    <property type="term" value="C:cytosol"/>
    <property type="evidence" value="ECO:0007669"/>
    <property type="project" value="TreeGrafter"/>
</dbReference>